<accession>A0A484F3C8</accession>
<comment type="caution">
    <text evidence="8">The sequence shown here is derived from an EMBL/GenBank/DDBJ whole genome shotgun (WGS) entry which is preliminary data.</text>
</comment>
<feature type="transmembrane region" description="Helical" evidence="6">
    <location>
        <begin position="49"/>
        <end position="69"/>
    </location>
</feature>
<dbReference type="Pfam" id="PF00137">
    <property type="entry name" value="ATP-synt_C"/>
    <property type="match status" value="1"/>
</dbReference>
<dbReference type="Gene3D" id="1.20.120.610">
    <property type="entry name" value="lithium bound rotor ring of v- atpase"/>
    <property type="match status" value="1"/>
</dbReference>
<comment type="similarity">
    <text evidence="2">Belongs to the ATPase C chain family.</text>
</comment>
<reference evidence="8 9" key="1">
    <citation type="submission" date="2019-03" db="EMBL/GenBank/DDBJ databases">
        <title>Genomic Encyclopedia of Type Strains, Phase IV (KMG-IV): sequencing the most valuable type-strain genomes for metagenomic binning, comparative biology and taxonomic classification.</title>
        <authorList>
            <person name="Goeker M."/>
        </authorList>
    </citation>
    <scope>NUCLEOTIDE SEQUENCE [LARGE SCALE GENOMIC DNA]</scope>
    <source>
        <strain evidence="8 9">DSM 13328</strain>
    </source>
</reference>
<evidence type="ECO:0000313" key="9">
    <source>
        <dbReference type="Proteomes" id="UP000294855"/>
    </source>
</evidence>
<dbReference type="OrthoDB" id="50539at2157"/>
<name>A0A484F3C8_9EURY</name>
<dbReference type="CDD" id="cd18181">
    <property type="entry name" value="ATP-synt_Vo_Ao_c_TtATPase_like"/>
    <property type="match status" value="1"/>
</dbReference>
<evidence type="ECO:0000313" key="8">
    <source>
        <dbReference type="EMBL" id="TDQ67813.1"/>
    </source>
</evidence>
<protein>
    <submittedName>
        <fullName evidence="8">V/A-type H+-transporting ATPase subunit K</fullName>
    </submittedName>
</protein>
<dbReference type="GO" id="GO:0015078">
    <property type="term" value="F:proton transmembrane transporter activity"/>
    <property type="evidence" value="ECO:0007669"/>
    <property type="project" value="InterPro"/>
</dbReference>
<evidence type="ECO:0000256" key="1">
    <source>
        <dbReference type="ARBA" id="ARBA00004141"/>
    </source>
</evidence>
<organism evidence="8 9">
    <name type="scientific">Methanimicrococcus blatticola</name>
    <dbReference type="NCBI Taxonomy" id="91560"/>
    <lineage>
        <taxon>Archaea</taxon>
        <taxon>Methanobacteriati</taxon>
        <taxon>Methanobacteriota</taxon>
        <taxon>Stenosarchaea group</taxon>
        <taxon>Methanomicrobia</taxon>
        <taxon>Methanosarcinales</taxon>
        <taxon>Methanosarcinaceae</taxon>
        <taxon>Methanimicrococcus</taxon>
    </lineage>
</organism>
<dbReference type="InterPro" id="IPR000454">
    <property type="entry name" value="ATP_synth_F0_csu"/>
</dbReference>
<evidence type="ECO:0000256" key="4">
    <source>
        <dbReference type="ARBA" id="ARBA00022989"/>
    </source>
</evidence>
<dbReference type="EMBL" id="SNYS01000010">
    <property type="protein sequence ID" value="TDQ67813.1"/>
    <property type="molecule type" value="Genomic_DNA"/>
</dbReference>
<dbReference type="InterPro" id="IPR035921">
    <property type="entry name" value="F/V-ATP_Csub_sf"/>
</dbReference>
<evidence type="ECO:0000256" key="6">
    <source>
        <dbReference type="SAM" id="Phobius"/>
    </source>
</evidence>
<keyword evidence="3 6" id="KW-0812">Transmembrane</keyword>
<dbReference type="Proteomes" id="UP000294855">
    <property type="component" value="Unassembled WGS sequence"/>
</dbReference>
<dbReference type="SUPFAM" id="SSF81333">
    <property type="entry name" value="F1F0 ATP synthase subunit C"/>
    <property type="match status" value="1"/>
</dbReference>
<dbReference type="AlphaFoldDB" id="A0A484F3C8"/>
<gene>
    <name evidence="8" type="ORF">C7391_1366</name>
</gene>
<dbReference type="RefSeq" id="WP_133517817.1">
    <property type="nucleotide sequence ID" value="NZ_JAHDUW010000001.1"/>
</dbReference>
<dbReference type="GO" id="GO:0015986">
    <property type="term" value="P:proton motive force-driven ATP synthesis"/>
    <property type="evidence" value="ECO:0007669"/>
    <property type="project" value="InterPro"/>
</dbReference>
<keyword evidence="9" id="KW-1185">Reference proteome</keyword>
<dbReference type="PRINTS" id="PR00124">
    <property type="entry name" value="ATPASEC"/>
</dbReference>
<keyword evidence="5 6" id="KW-0472">Membrane</keyword>
<evidence type="ECO:0000259" key="7">
    <source>
        <dbReference type="Pfam" id="PF00137"/>
    </source>
</evidence>
<evidence type="ECO:0000256" key="2">
    <source>
        <dbReference type="ARBA" id="ARBA00006704"/>
    </source>
</evidence>
<sequence length="70" mass="7105">MEFTTEGLAALSKAIAIVGTGFASAWAEKVIGAAAVGAMVENESLFGKALVLTVLPETIVIFGLVVAILI</sequence>
<proteinExistence type="inferred from homology"/>
<feature type="domain" description="V-ATPase proteolipid subunit C-like" evidence="7">
    <location>
        <begin position="14"/>
        <end position="70"/>
    </location>
</feature>
<dbReference type="GO" id="GO:0033177">
    <property type="term" value="C:proton-transporting two-sector ATPase complex, proton-transporting domain"/>
    <property type="evidence" value="ECO:0007669"/>
    <property type="project" value="InterPro"/>
</dbReference>
<dbReference type="GO" id="GO:0045259">
    <property type="term" value="C:proton-transporting ATP synthase complex"/>
    <property type="evidence" value="ECO:0007669"/>
    <property type="project" value="InterPro"/>
</dbReference>
<dbReference type="InterPro" id="IPR002379">
    <property type="entry name" value="ATPase_proteolipid_c-like_dom"/>
</dbReference>
<evidence type="ECO:0000256" key="5">
    <source>
        <dbReference type="ARBA" id="ARBA00023136"/>
    </source>
</evidence>
<evidence type="ECO:0000256" key="3">
    <source>
        <dbReference type="ARBA" id="ARBA00022692"/>
    </source>
</evidence>
<comment type="subcellular location">
    <subcellularLocation>
        <location evidence="1">Membrane</location>
        <topology evidence="1">Multi-pass membrane protein</topology>
    </subcellularLocation>
</comment>
<keyword evidence="4 6" id="KW-1133">Transmembrane helix</keyword>